<dbReference type="SMART" id="SM00360">
    <property type="entry name" value="RRM"/>
    <property type="match status" value="1"/>
</dbReference>
<dbReference type="InterPro" id="IPR050502">
    <property type="entry name" value="Euk_RNA-bind_prot"/>
</dbReference>
<protein>
    <recommendedName>
        <fullName evidence="4">RRM domain-containing protein</fullName>
    </recommendedName>
</protein>
<dbReference type="SUPFAM" id="SSF54928">
    <property type="entry name" value="RNA-binding domain, RBD"/>
    <property type="match status" value="1"/>
</dbReference>
<dbReference type="Pfam" id="PF14111">
    <property type="entry name" value="DUF4283"/>
    <property type="match status" value="1"/>
</dbReference>
<dbReference type="InterPro" id="IPR012677">
    <property type="entry name" value="Nucleotide-bd_a/b_plait_sf"/>
</dbReference>
<dbReference type="AlphaFoldDB" id="A0A2P5WX95"/>
<gene>
    <name evidence="5" type="ORF">GOBAR_AA25012</name>
</gene>
<reference evidence="5 6" key="1">
    <citation type="submission" date="2015-01" db="EMBL/GenBank/DDBJ databases">
        <title>Genome of allotetraploid Gossypium barbadense reveals genomic plasticity and fiber elongation in cotton evolution.</title>
        <authorList>
            <person name="Chen X."/>
            <person name="Liu X."/>
            <person name="Zhao B."/>
            <person name="Zheng H."/>
            <person name="Hu Y."/>
            <person name="Lu G."/>
            <person name="Yang C."/>
            <person name="Chen J."/>
            <person name="Shan C."/>
            <person name="Zhang L."/>
            <person name="Zhou Y."/>
            <person name="Wang L."/>
            <person name="Guo W."/>
            <person name="Bai Y."/>
            <person name="Ruan J."/>
            <person name="Shangguan X."/>
            <person name="Mao Y."/>
            <person name="Jiang J."/>
            <person name="Zhu Y."/>
            <person name="Lei J."/>
            <person name="Kang H."/>
            <person name="Chen S."/>
            <person name="He X."/>
            <person name="Wang R."/>
            <person name="Wang Y."/>
            <person name="Chen J."/>
            <person name="Wang L."/>
            <person name="Yu S."/>
            <person name="Wang B."/>
            <person name="Wei J."/>
            <person name="Song S."/>
            <person name="Lu X."/>
            <person name="Gao Z."/>
            <person name="Gu W."/>
            <person name="Deng X."/>
            <person name="Ma D."/>
            <person name="Wang S."/>
            <person name="Liang W."/>
            <person name="Fang L."/>
            <person name="Cai C."/>
            <person name="Zhu X."/>
            <person name="Zhou B."/>
            <person name="Zhang Y."/>
            <person name="Chen Z."/>
            <person name="Xu S."/>
            <person name="Zhu R."/>
            <person name="Wang S."/>
            <person name="Zhang T."/>
            <person name="Zhao G."/>
        </authorList>
    </citation>
    <scope>NUCLEOTIDE SEQUENCE [LARGE SCALE GENOMIC DNA]</scope>
    <source>
        <strain evidence="6">cv. Xinhai21</strain>
        <tissue evidence="5">Leaf</tissue>
    </source>
</reference>
<evidence type="ECO:0000313" key="5">
    <source>
        <dbReference type="EMBL" id="PPR95651.1"/>
    </source>
</evidence>
<evidence type="ECO:0000313" key="6">
    <source>
        <dbReference type="Proteomes" id="UP000239757"/>
    </source>
</evidence>
<dbReference type="PANTHER" id="PTHR48025:SF1">
    <property type="entry name" value="RRM DOMAIN-CONTAINING PROTEIN"/>
    <property type="match status" value="1"/>
</dbReference>
<accession>A0A2P5WX95</accession>
<dbReference type="InterPro" id="IPR035979">
    <property type="entry name" value="RBD_domain_sf"/>
</dbReference>
<name>A0A2P5WX95_GOSBA</name>
<dbReference type="PROSITE" id="PS50102">
    <property type="entry name" value="RRM"/>
    <property type="match status" value="1"/>
</dbReference>
<dbReference type="CDD" id="cd00590">
    <property type="entry name" value="RRM_SF"/>
    <property type="match status" value="1"/>
</dbReference>
<dbReference type="GO" id="GO:0003729">
    <property type="term" value="F:mRNA binding"/>
    <property type="evidence" value="ECO:0007669"/>
    <property type="project" value="TreeGrafter"/>
</dbReference>
<dbReference type="OrthoDB" id="999103at2759"/>
<dbReference type="Pfam" id="PF00076">
    <property type="entry name" value="RRM_1"/>
    <property type="match status" value="1"/>
</dbReference>
<feature type="region of interest" description="Disordered" evidence="3">
    <location>
        <begin position="493"/>
        <end position="512"/>
    </location>
</feature>
<dbReference type="PANTHER" id="PTHR48025">
    <property type="entry name" value="OS02G0815200 PROTEIN"/>
    <property type="match status" value="1"/>
</dbReference>
<evidence type="ECO:0000256" key="1">
    <source>
        <dbReference type="ARBA" id="ARBA00022884"/>
    </source>
</evidence>
<evidence type="ECO:0000256" key="3">
    <source>
        <dbReference type="SAM" id="MobiDB-lite"/>
    </source>
</evidence>
<dbReference type="InterPro" id="IPR025558">
    <property type="entry name" value="DUF4283"/>
</dbReference>
<dbReference type="Gene3D" id="3.30.70.330">
    <property type="match status" value="1"/>
</dbReference>
<proteinExistence type="predicted"/>
<sequence length="577" mass="66840">MGDRRARNNVRTVYVDNIPDSMHWKGLRALFNFHGNVLDAFIPVKRSKEGKRFGFVRFAKLEDAQRAIARLDGFVMLGKKIWVKMAKFSSNSKVWKKIHANEASRHRQASQLRETGYQKEDWGTLEGKELNNSKVVVGHIENEQFWKLQRCLIGETATFCNLNRLIERITCLSLGELKVKRIQGRFFLIKVPDEELMEILRQKDWAYLKEFFINVEPWSKKFQASERAVWIKISRIPLRCWNYQSAKRVVDLWGEIIAMGENFRMTNNYEKMDILVITKQANKLDEVITMEVGSEKFQIRITERGLVEKSNENHKKDGDLWVREDEASLKKVSVNKLESEVSPEGSRRDGFEGVNATCMKDWVVGCRGETNATLPVHVNSVLNNMGLELGMEQIDGLETQCEDAFGMGLEQNKGAENQCLGANVDMYNENELMSADLEAGPKSKQNQPLISDSESHRDHISISEIEEEFFQVRQNKRKKKALNKKIRSMREIQDTTLTSKEKKKRDRGLRKQKGKGILRIDDSIANWSLSDFDISNRRKVILREAKKTWEVEKMLGFSVHGDKEMIIEEIMRIEGKQ</sequence>
<feature type="region of interest" description="Disordered" evidence="3">
    <location>
        <begin position="437"/>
        <end position="457"/>
    </location>
</feature>
<evidence type="ECO:0000256" key="2">
    <source>
        <dbReference type="PROSITE-ProRule" id="PRU00176"/>
    </source>
</evidence>
<keyword evidence="1 2" id="KW-0694">RNA-binding</keyword>
<feature type="domain" description="RRM" evidence="4">
    <location>
        <begin position="11"/>
        <end position="88"/>
    </location>
</feature>
<dbReference type="Proteomes" id="UP000239757">
    <property type="component" value="Unassembled WGS sequence"/>
</dbReference>
<dbReference type="EMBL" id="KZ666212">
    <property type="protein sequence ID" value="PPR95651.1"/>
    <property type="molecule type" value="Genomic_DNA"/>
</dbReference>
<feature type="compositionally biased region" description="Basic residues" evidence="3">
    <location>
        <begin position="501"/>
        <end position="512"/>
    </location>
</feature>
<evidence type="ECO:0000259" key="4">
    <source>
        <dbReference type="PROSITE" id="PS50102"/>
    </source>
</evidence>
<organism evidence="5 6">
    <name type="scientific">Gossypium barbadense</name>
    <name type="common">Sea Island cotton</name>
    <name type="synonym">Hibiscus barbadensis</name>
    <dbReference type="NCBI Taxonomy" id="3634"/>
    <lineage>
        <taxon>Eukaryota</taxon>
        <taxon>Viridiplantae</taxon>
        <taxon>Streptophyta</taxon>
        <taxon>Embryophyta</taxon>
        <taxon>Tracheophyta</taxon>
        <taxon>Spermatophyta</taxon>
        <taxon>Magnoliopsida</taxon>
        <taxon>eudicotyledons</taxon>
        <taxon>Gunneridae</taxon>
        <taxon>Pentapetalae</taxon>
        <taxon>rosids</taxon>
        <taxon>malvids</taxon>
        <taxon>Malvales</taxon>
        <taxon>Malvaceae</taxon>
        <taxon>Malvoideae</taxon>
        <taxon>Gossypium</taxon>
    </lineage>
</organism>
<dbReference type="InterPro" id="IPR000504">
    <property type="entry name" value="RRM_dom"/>
</dbReference>